<keyword evidence="5" id="KW-1185">Reference proteome</keyword>
<dbReference type="InterPro" id="IPR004995">
    <property type="entry name" value="Spore_Ger"/>
</dbReference>
<evidence type="ECO:0000256" key="3">
    <source>
        <dbReference type="SAM" id="Phobius"/>
    </source>
</evidence>
<dbReference type="AlphaFoldDB" id="A0AAW7TAY5"/>
<feature type="transmembrane region" description="Helical" evidence="3">
    <location>
        <begin position="397"/>
        <end position="425"/>
    </location>
</feature>
<comment type="similarity">
    <text evidence="1">Belongs to the GerABKA family.</text>
</comment>
<dbReference type="InterPro" id="IPR050768">
    <property type="entry name" value="UPF0353/GerABKA_families"/>
</dbReference>
<organism evidence="4 5">
    <name type="scientific">Anoxybacillus gonensis</name>
    <dbReference type="NCBI Taxonomy" id="198467"/>
    <lineage>
        <taxon>Bacteria</taxon>
        <taxon>Bacillati</taxon>
        <taxon>Bacillota</taxon>
        <taxon>Bacilli</taxon>
        <taxon>Bacillales</taxon>
        <taxon>Anoxybacillaceae</taxon>
        <taxon>Anoxybacillus</taxon>
    </lineage>
</organism>
<evidence type="ECO:0000256" key="1">
    <source>
        <dbReference type="ARBA" id="ARBA00005278"/>
    </source>
</evidence>
<evidence type="ECO:0000313" key="4">
    <source>
        <dbReference type="EMBL" id="MDO0876463.1"/>
    </source>
</evidence>
<keyword evidence="3" id="KW-0812">Transmembrane</keyword>
<accession>A0AAW7TAY5</accession>
<dbReference type="GO" id="GO:0016020">
    <property type="term" value="C:membrane"/>
    <property type="evidence" value="ECO:0007669"/>
    <property type="project" value="InterPro"/>
</dbReference>
<reference evidence="4" key="1">
    <citation type="submission" date="2022-05" db="EMBL/GenBank/DDBJ databases">
        <title>Genome-based reclassification of Anoxybacillus salavatliensis Cihan et al. as a later heterotypic synonym of Anoxybacillus gonensis Belduz et al. 2003.</title>
        <authorList>
            <person name="Inan Bektas K."/>
            <person name="Guler H.I."/>
            <person name="Belduz A.O."/>
            <person name="Canakci S."/>
        </authorList>
    </citation>
    <scope>NUCLEOTIDE SEQUENCE</scope>
    <source>
        <strain evidence="4">NCIMB 13933</strain>
    </source>
</reference>
<protein>
    <submittedName>
        <fullName evidence="4">Spore germination protein</fullName>
    </submittedName>
</protein>
<dbReference type="PIRSF" id="PIRSF005690">
    <property type="entry name" value="GerBA"/>
    <property type="match status" value="1"/>
</dbReference>
<dbReference type="EMBL" id="JAMOGB010000001">
    <property type="protein sequence ID" value="MDO0876463.1"/>
    <property type="molecule type" value="Genomic_DNA"/>
</dbReference>
<dbReference type="Proteomes" id="UP001176117">
    <property type="component" value="Unassembled WGS sequence"/>
</dbReference>
<name>A0AAW7TAY5_9BACL</name>
<proteinExistence type="inferred from homology"/>
<dbReference type="PANTHER" id="PTHR22550">
    <property type="entry name" value="SPORE GERMINATION PROTEIN"/>
    <property type="match status" value="1"/>
</dbReference>
<sequence>MKNEVLKEANIGKLINFFSKYDDVKVYTVREAIVIYCESVVDKEYLNKNIVPFILAVIEGEEWKQVIELVQGEMLPLTITLHELSEHVLDGYVIFYLPRQMHVMAINVANKPKRAVDESKSEIAIRGPREGFVEDLETNIALLRKRLKSTHLCYKKFTVGTKSKTLVALLYMEDIVNKQILKEVIKRIENIDFDGVYSTTQFECLVEDDPASIVPMIADSTRPDFVAQALLKGRFAILVEGNPTAIVGPTNLTFLLKSPEDLHFPYYIVSFSRLFRLIGLIIAVFLPGFWTALISYHQDQIPFPLLATVTMARLGLPFPAPMEIIVVFTLLELFREAGARLPSSIGQTLTVVGGLIIGDAAIRAGFISPSVVVIVALSTLASYTISNQVLAGSVTLLRMGCLILSASLGLFGFFSSFFIIVIYLARLRSFGVPYLLLLSSYGLTWREAVQTLLHPMTHFSNYRPLFLKKAQHQRGEGE</sequence>
<evidence type="ECO:0000256" key="2">
    <source>
        <dbReference type="ARBA" id="ARBA00023136"/>
    </source>
</evidence>
<keyword evidence="3" id="KW-1133">Transmembrane helix</keyword>
<keyword evidence="2 3" id="KW-0472">Membrane</keyword>
<dbReference type="RefSeq" id="WP_049720890.1">
    <property type="nucleotide sequence ID" value="NZ_CP012152.1"/>
</dbReference>
<feature type="transmembrane region" description="Helical" evidence="3">
    <location>
        <begin position="366"/>
        <end position="385"/>
    </location>
</feature>
<dbReference type="PANTHER" id="PTHR22550:SF5">
    <property type="entry name" value="LEUCINE ZIPPER PROTEIN 4"/>
    <property type="match status" value="1"/>
</dbReference>
<feature type="transmembrane region" description="Helical" evidence="3">
    <location>
        <begin position="316"/>
        <end position="334"/>
    </location>
</feature>
<feature type="transmembrane region" description="Helical" evidence="3">
    <location>
        <begin position="274"/>
        <end position="296"/>
    </location>
</feature>
<dbReference type="Pfam" id="PF03323">
    <property type="entry name" value="GerA"/>
    <property type="match status" value="1"/>
</dbReference>
<evidence type="ECO:0000313" key="5">
    <source>
        <dbReference type="Proteomes" id="UP001176117"/>
    </source>
</evidence>
<comment type="caution">
    <text evidence="4">The sequence shown here is derived from an EMBL/GenBank/DDBJ whole genome shotgun (WGS) entry which is preliminary data.</text>
</comment>
<dbReference type="GO" id="GO:0009847">
    <property type="term" value="P:spore germination"/>
    <property type="evidence" value="ECO:0007669"/>
    <property type="project" value="InterPro"/>
</dbReference>
<gene>
    <name evidence="4" type="ORF">NBU54_02060</name>
</gene>